<comment type="caution">
    <text evidence="2">The sequence shown here is derived from an EMBL/GenBank/DDBJ whole genome shotgun (WGS) entry which is preliminary data.</text>
</comment>
<evidence type="ECO:0000313" key="2">
    <source>
        <dbReference type="EMBL" id="CAL5139580.1"/>
    </source>
</evidence>
<feature type="region of interest" description="Disordered" evidence="1">
    <location>
        <begin position="766"/>
        <end position="805"/>
    </location>
</feature>
<organism evidence="2 3">
    <name type="scientific">Calicophoron daubneyi</name>
    <name type="common">Rumen fluke</name>
    <name type="synonym">Paramphistomum daubneyi</name>
    <dbReference type="NCBI Taxonomy" id="300641"/>
    <lineage>
        <taxon>Eukaryota</taxon>
        <taxon>Metazoa</taxon>
        <taxon>Spiralia</taxon>
        <taxon>Lophotrochozoa</taxon>
        <taxon>Platyhelminthes</taxon>
        <taxon>Trematoda</taxon>
        <taxon>Digenea</taxon>
        <taxon>Plagiorchiida</taxon>
        <taxon>Pronocephalata</taxon>
        <taxon>Paramphistomoidea</taxon>
        <taxon>Paramphistomidae</taxon>
        <taxon>Calicophoron</taxon>
    </lineage>
</organism>
<accession>A0AAV2TQB6</accession>
<proteinExistence type="predicted"/>
<sequence>MPLPGLTTILSKSHQNFEPTQLYNTNIVINGADFTGLLSTRLISIFGGEYLEYMLEARKLLDAFKDCSVTPIFLFAGLKLFQGRSLESTLRKRSMAISEFVEREGHFSTDACGSPPMCAKQALSEVLALTRTPYIVVPHHLIQSSCALASFLDCPVAGTTSDYFIMTSKNSIRGHSIPQHALKFISLNHFDAIPLVGKTSSECPTEYRFLSAHVFRPEASDFHNVQPILRPLLAILYGTEVVPSTRLPNSVHSMYPKDESMHPKEWRFKALVQWLSQYSLNIPKPLEEVSACYAGNDKAGFFREMREALPLYVYDPQEGENLAGELNIPLPAKFSGGNNGDTLEDFDSFIENQNSEMPEVNDLFDLLRGNQEQTQNLLADWPPRLVRALQRSLFAPSLLAAIYGNGYCIKLGIEDPNILLSVHEASLPIRVMHYRLLAGLERRLGRLEKLIGLKPLAKEYVRRGDKLVTYEIPVEPLVVNLDTQQTDDVLSAFFHSSLGDNASEPEWLFAFSMTLALFRNYCQTRRDIYIDQSPIILATTLCAVLTANEMKSVDMKLCEHYSERASCIESEITKEIGESASAVRPYRLDLVHEYTEIQLIYSSLKSLVNLIDSLMHLSQESQNFHFLPMWVVFPSGRLVHWLATHIESQAPTNRMHTVTRYWLPRLYRRKDDTSVAAKELTQMAQHFQYLIKTSSTIDVHLSPINYEVKEICLPGRLQKQVGPLLHGTLSHDQIVSTQRQLTPLVGCPITLSDRTNVSRVPACALKPYPSRAHPNRGRGSRGRSTSSYSTRLLGRLGTVERQQKP</sequence>
<reference evidence="2" key="1">
    <citation type="submission" date="2024-06" db="EMBL/GenBank/DDBJ databases">
        <authorList>
            <person name="Liu X."/>
            <person name="Lenzi L."/>
            <person name="Haldenby T S."/>
            <person name="Uol C."/>
        </authorList>
    </citation>
    <scope>NUCLEOTIDE SEQUENCE</scope>
</reference>
<evidence type="ECO:0000313" key="3">
    <source>
        <dbReference type="Proteomes" id="UP001497525"/>
    </source>
</evidence>
<dbReference type="EMBL" id="CAXLJL010000612">
    <property type="protein sequence ID" value="CAL5139580.1"/>
    <property type="molecule type" value="Genomic_DNA"/>
</dbReference>
<protein>
    <submittedName>
        <fullName evidence="2">Uncharacterized protein</fullName>
    </submittedName>
</protein>
<gene>
    <name evidence="2" type="ORF">CDAUBV1_LOCUS14700</name>
</gene>
<dbReference type="PANTHER" id="PTHR15665:SF1">
    <property type="entry name" value="PROTEIN ASTEROID HOMOLOG 1"/>
    <property type="match status" value="1"/>
</dbReference>
<dbReference type="InterPro" id="IPR026832">
    <property type="entry name" value="Asteroid"/>
</dbReference>
<dbReference type="Proteomes" id="UP001497525">
    <property type="component" value="Unassembled WGS sequence"/>
</dbReference>
<evidence type="ECO:0000256" key="1">
    <source>
        <dbReference type="SAM" id="MobiDB-lite"/>
    </source>
</evidence>
<name>A0AAV2TQB6_CALDB</name>
<dbReference type="PANTHER" id="PTHR15665">
    <property type="entry name" value="ASTEROID PROTEIN"/>
    <property type="match status" value="1"/>
</dbReference>
<feature type="compositionally biased region" description="Low complexity" evidence="1">
    <location>
        <begin position="782"/>
        <end position="797"/>
    </location>
</feature>
<dbReference type="AlphaFoldDB" id="A0AAV2TQB6"/>